<evidence type="ECO:0000313" key="1">
    <source>
        <dbReference type="EMBL" id="KAJ4493957.1"/>
    </source>
</evidence>
<sequence>MSVSSNTFLPEQLSFRSERVLHEQHAFQLELTQHIEQLRCLDVLLNDCRQHHQTRKAHLVLQILSNFERIHDLSEVLDATWQSVKSCLGAIQELNNKAIAVRDEASFYSPFCRRAAEQTMLRKECSRNIVDDPLMDEIINGAVTHMIGFVEKVDAKLEGSDSTYTHLGGLRKYIMYSKENHTDQGFSNIQKIITLSLPAVRMVISPVFMSAVSSQNLIGILKDRVLPKRKLKDDMNIIVRRTSIYPINTVLTCAKRTLGFKTLYMWILVLTCSQKRLVLRVSHPDLLREECQPYGRLRGTSNTKANETKYRRSIRIGKTDDSENIRWEENSSFDDLGKSEWDARDEK</sequence>
<organism evidence="1 2">
    <name type="scientific">Lentinula lateritia</name>
    <dbReference type="NCBI Taxonomy" id="40482"/>
    <lineage>
        <taxon>Eukaryota</taxon>
        <taxon>Fungi</taxon>
        <taxon>Dikarya</taxon>
        <taxon>Basidiomycota</taxon>
        <taxon>Agaricomycotina</taxon>
        <taxon>Agaricomycetes</taxon>
        <taxon>Agaricomycetidae</taxon>
        <taxon>Agaricales</taxon>
        <taxon>Marasmiineae</taxon>
        <taxon>Omphalotaceae</taxon>
        <taxon>Lentinula</taxon>
    </lineage>
</organism>
<name>A0A9W9B060_9AGAR</name>
<dbReference type="EMBL" id="JANVFS010000003">
    <property type="protein sequence ID" value="KAJ4493957.1"/>
    <property type="molecule type" value="Genomic_DNA"/>
</dbReference>
<comment type="caution">
    <text evidence="1">The sequence shown here is derived from an EMBL/GenBank/DDBJ whole genome shotgun (WGS) entry which is preliminary data.</text>
</comment>
<gene>
    <name evidence="1" type="ORF">C8J55DRAFT_485278</name>
</gene>
<reference evidence="1" key="1">
    <citation type="submission" date="2022-08" db="EMBL/GenBank/DDBJ databases">
        <authorList>
            <consortium name="DOE Joint Genome Institute"/>
            <person name="Min B."/>
            <person name="Riley R."/>
            <person name="Sierra-Patev S."/>
            <person name="Naranjo-Ortiz M."/>
            <person name="Looney B."/>
            <person name="Konkel Z."/>
            <person name="Slot J.C."/>
            <person name="Sakamoto Y."/>
            <person name="Steenwyk J.L."/>
            <person name="Rokas A."/>
            <person name="Carro J."/>
            <person name="Camarero S."/>
            <person name="Ferreira P."/>
            <person name="Molpeceres G."/>
            <person name="Ruiz-Duenas F.J."/>
            <person name="Serrano A."/>
            <person name="Henrissat B."/>
            <person name="Drula E."/>
            <person name="Hughes K.W."/>
            <person name="Mata J.L."/>
            <person name="Ishikawa N.K."/>
            <person name="Vargas-Isla R."/>
            <person name="Ushijima S."/>
            <person name="Smith C.A."/>
            <person name="Ahrendt S."/>
            <person name="Andreopoulos W."/>
            <person name="He G."/>
            <person name="Labutti K."/>
            <person name="Lipzen A."/>
            <person name="Ng V."/>
            <person name="Sandor L."/>
            <person name="Barry K."/>
            <person name="Martinez A.T."/>
            <person name="Xiao Y."/>
            <person name="Gibbons J.G."/>
            <person name="Terashima K."/>
            <person name="Hibbett D.S."/>
            <person name="Grigoriev I.V."/>
        </authorList>
    </citation>
    <scope>NUCLEOTIDE SEQUENCE</scope>
    <source>
        <strain evidence="1">Sp2 HRB7682 ss15</strain>
    </source>
</reference>
<evidence type="ECO:0000313" key="2">
    <source>
        <dbReference type="Proteomes" id="UP001150238"/>
    </source>
</evidence>
<reference evidence="1" key="2">
    <citation type="journal article" date="2023" name="Proc. Natl. Acad. Sci. U.S.A.">
        <title>A global phylogenomic analysis of the shiitake genus Lentinula.</title>
        <authorList>
            <person name="Sierra-Patev S."/>
            <person name="Min B."/>
            <person name="Naranjo-Ortiz M."/>
            <person name="Looney B."/>
            <person name="Konkel Z."/>
            <person name="Slot J.C."/>
            <person name="Sakamoto Y."/>
            <person name="Steenwyk J.L."/>
            <person name="Rokas A."/>
            <person name="Carro J."/>
            <person name="Camarero S."/>
            <person name="Ferreira P."/>
            <person name="Molpeceres G."/>
            <person name="Ruiz-Duenas F.J."/>
            <person name="Serrano A."/>
            <person name="Henrissat B."/>
            <person name="Drula E."/>
            <person name="Hughes K.W."/>
            <person name="Mata J.L."/>
            <person name="Ishikawa N.K."/>
            <person name="Vargas-Isla R."/>
            <person name="Ushijima S."/>
            <person name="Smith C.A."/>
            <person name="Donoghue J."/>
            <person name="Ahrendt S."/>
            <person name="Andreopoulos W."/>
            <person name="He G."/>
            <person name="LaButti K."/>
            <person name="Lipzen A."/>
            <person name="Ng V."/>
            <person name="Riley R."/>
            <person name="Sandor L."/>
            <person name="Barry K."/>
            <person name="Martinez A.T."/>
            <person name="Xiao Y."/>
            <person name="Gibbons J.G."/>
            <person name="Terashima K."/>
            <person name="Grigoriev I.V."/>
            <person name="Hibbett D."/>
        </authorList>
    </citation>
    <scope>NUCLEOTIDE SEQUENCE</scope>
    <source>
        <strain evidence="1">Sp2 HRB7682 ss15</strain>
    </source>
</reference>
<protein>
    <submittedName>
        <fullName evidence="1">Uncharacterized protein</fullName>
    </submittedName>
</protein>
<dbReference type="AlphaFoldDB" id="A0A9W9B060"/>
<dbReference type="Proteomes" id="UP001150238">
    <property type="component" value="Unassembled WGS sequence"/>
</dbReference>
<accession>A0A9W9B060</accession>
<proteinExistence type="predicted"/>